<comment type="caution">
    <text evidence="2">The sequence shown here is derived from an EMBL/GenBank/DDBJ whole genome shotgun (WGS) entry which is preliminary data.</text>
</comment>
<dbReference type="EMBL" id="BMAT01001805">
    <property type="protein sequence ID" value="GFR92838.1"/>
    <property type="molecule type" value="Genomic_DNA"/>
</dbReference>
<feature type="compositionally biased region" description="Basic and acidic residues" evidence="1">
    <location>
        <begin position="137"/>
        <end position="157"/>
    </location>
</feature>
<feature type="region of interest" description="Disordered" evidence="1">
    <location>
        <begin position="111"/>
        <end position="157"/>
    </location>
</feature>
<keyword evidence="3" id="KW-1185">Reference proteome</keyword>
<evidence type="ECO:0000313" key="2">
    <source>
        <dbReference type="EMBL" id="GFR92838.1"/>
    </source>
</evidence>
<organism evidence="2 3">
    <name type="scientific">Elysia marginata</name>
    <dbReference type="NCBI Taxonomy" id="1093978"/>
    <lineage>
        <taxon>Eukaryota</taxon>
        <taxon>Metazoa</taxon>
        <taxon>Spiralia</taxon>
        <taxon>Lophotrochozoa</taxon>
        <taxon>Mollusca</taxon>
        <taxon>Gastropoda</taxon>
        <taxon>Heterobranchia</taxon>
        <taxon>Euthyneura</taxon>
        <taxon>Panpulmonata</taxon>
        <taxon>Sacoglossa</taxon>
        <taxon>Placobranchoidea</taxon>
        <taxon>Plakobranchidae</taxon>
        <taxon>Elysia</taxon>
    </lineage>
</organism>
<gene>
    <name evidence="2" type="ORF">ElyMa_000877300</name>
</gene>
<feature type="compositionally biased region" description="Polar residues" evidence="1">
    <location>
        <begin position="118"/>
        <end position="129"/>
    </location>
</feature>
<proteinExistence type="predicted"/>
<dbReference type="AlphaFoldDB" id="A0AAV4H6Y4"/>
<sequence length="157" mass="17415">MFRSLPKITWKFSFPYIFRFFVLIKFARHFNVLGSIMRLLVSIYFGVKYRGYCTTSTTPTRASETAKEKCLTTLPTKAAAVEEETPTKPTTASEETAETYLSILPNRADAAANEIPTGPTTGISSQQTAKEVPSRSGTEEHALPRLEAKIEEANLTS</sequence>
<dbReference type="Proteomes" id="UP000762676">
    <property type="component" value="Unassembled WGS sequence"/>
</dbReference>
<evidence type="ECO:0000313" key="3">
    <source>
        <dbReference type="Proteomes" id="UP000762676"/>
    </source>
</evidence>
<name>A0AAV4H6Y4_9GAST</name>
<protein>
    <submittedName>
        <fullName evidence="2">Uncharacterized protein</fullName>
    </submittedName>
</protein>
<accession>A0AAV4H6Y4</accession>
<reference evidence="2 3" key="1">
    <citation type="journal article" date="2021" name="Elife">
        <title>Chloroplast acquisition without the gene transfer in kleptoplastic sea slugs, Plakobranchus ocellatus.</title>
        <authorList>
            <person name="Maeda T."/>
            <person name="Takahashi S."/>
            <person name="Yoshida T."/>
            <person name="Shimamura S."/>
            <person name="Takaki Y."/>
            <person name="Nagai Y."/>
            <person name="Toyoda A."/>
            <person name="Suzuki Y."/>
            <person name="Arimoto A."/>
            <person name="Ishii H."/>
            <person name="Satoh N."/>
            <person name="Nishiyama T."/>
            <person name="Hasebe M."/>
            <person name="Maruyama T."/>
            <person name="Minagawa J."/>
            <person name="Obokata J."/>
            <person name="Shigenobu S."/>
        </authorList>
    </citation>
    <scope>NUCLEOTIDE SEQUENCE [LARGE SCALE GENOMIC DNA]</scope>
</reference>
<evidence type="ECO:0000256" key="1">
    <source>
        <dbReference type="SAM" id="MobiDB-lite"/>
    </source>
</evidence>
<feature type="region of interest" description="Disordered" evidence="1">
    <location>
        <begin position="78"/>
        <end position="99"/>
    </location>
</feature>